<dbReference type="GO" id="GO:0046872">
    <property type="term" value="F:metal ion binding"/>
    <property type="evidence" value="ECO:0007669"/>
    <property type="project" value="UniProtKB-KW"/>
</dbReference>
<sequence length="384" mass="42166">MDFRRRIDALQARMEQAGVDLVCLTRGANLFYLTGIRRPLEHGTDHNAYGDWASIALVGRQNGVVVLAPRMGGSFYREEAQGKPWVREVRLILESEDPAAVLRSAVQAVAGSPRRVALDERLWARTALELRQFLPETTFSLASDLIAPMRMIKDEEEIAAMRRAAALADQVFEAVARQLVPGVTELEVALEIERQFALLGAEYTSFETGVFFIGGGEPGREGTTRSSTARRLRHGDSVMFDFGCVLDGYCSDFGRCAFVGEPPEEYRRVHALVLQAQAEAMSAMRAGQVTAAELNAIARRVIEEAGYGEGFTHRLGHGIGVTVHEPPYLDVVDQTVLQANMTFTVEPSVVVPGRFGNRVEDVVLVTERGGQSLNRAPHDLVIVG</sequence>
<keyword evidence="3" id="KW-0378">Hydrolase</keyword>
<dbReference type="PANTHER" id="PTHR46112:SF9">
    <property type="entry name" value="XAA-PRO AMINOPEPTIDASE"/>
    <property type="match status" value="1"/>
</dbReference>
<feature type="domain" description="Creatinase N-terminal" evidence="7">
    <location>
        <begin position="6"/>
        <end position="152"/>
    </location>
</feature>
<keyword evidence="8" id="KW-0031">Aminopeptidase</keyword>
<dbReference type="InterPro" id="IPR001131">
    <property type="entry name" value="Peptidase_M24B_aminopep-P_CS"/>
</dbReference>
<evidence type="ECO:0000256" key="1">
    <source>
        <dbReference type="ARBA" id="ARBA00022670"/>
    </source>
</evidence>
<evidence type="ECO:0000256" key="4">
    <source>
        <dbReference type="ARBA" id="ARBA00023049"/>
    </source>
</evidence>
<dbReference type="InterPro" id="IPR036005">
    <property type="entry name" value="Creatinase/aminopeptidase-like"/>
</dbReference>
<evidence type="ECO:0000259" key="6">
    <source>
        <dbReference type="Pfam" id="PF00557"/>
    </source>
</evidence>
<dbReference type="InterPro" id="IPR050659">
    <property type="entry name" value="Peptidase_M24B"/>
</dbReference>
<dbReference type="SUPFAM" id="SSF53092">
    <property type="entry name" value="Creatinase/prolidase N-terminal domain"/>
    <property type="match status" value="1"/>
</dbReference>
<proteinExistence type="inferred from homology"/>
<comment type="caution">
    <text evidence="8">The sequence shown here is derived from an EMBL/GenBank/DDBJ whole genome shotgun (WGS) entry which is preliminary data.</text>
</comment>
<reference evidence="8" key="1">
    <citation type="journal article" date="2020" name="mSystems">
        <title>Genome- and Community-Level Interaction Insights into Carbon Utilization and Element Cycling Functions of Hydrothermarchaeota in Hydrothermal Sediment.</title>
        <authorList>
            <person name="Zhou Z."/>
            <person name="Liu Y."/>
            <person name="Xu W."/>
            <person name="Pan J."/>
            <person name="Luo Z.H."/>
            <person name="Li M."/>
        </authorList>
    </citation>
    <scope>NUCLEOTIDE SEQUENCE [LARGE SCALE GENOMIC DNA]</scope>
    <source>
        <strain evidence="8">SpSt-210</strain>
    </source>
</reference>
<accession>A0A831TC54</accession>
<evidence type="ECO:0000313" key="8">
    <source>
        <dbReference type="EMBL" id="HEG91813.1"/>
    </source>
</evidence>
<dbReference type="SUPFAM" id="SSF55920">
    <property type="entry name" value="Creatinase/aminopeptidase"/>
    <property type="match status" value="1"/>
</dbReference>
<comment type="similarity">
    <text evidence="5">Belongs to the peptidase M24B family.</text>
</comment>
<evidence type="ECO:0000259" key="7">
    <source>
        <dbReference type="Pfam" id="PF01321"/>
    </source>
</evidence>
<organism evidence="8">
    <name type="scientific">Thermorudis peleae</name>
    <dbReference type="NCBI Taxonomy" id="1382356"/>
    <lineage>
        <taxon>Bacteria</taxon>
        <taxon>Pseudomonadati</taxon>
        <taxon>Thermomicrobiota</taxon>
        <taxon>Thermomicrobia</taxon>
        <taxon>Thermomicrobia incertae sedis</taxon>
        <taxon>Thermorudis</taxon>
    </lineage>
</organism>
<evidence type="ECO:0000256" key="3">
    <source>
        <dbReference type="ARBA" id="ARBA00022801"/>
    </source>
</evidence>
<dbReference type="InterPro" id="IPR000587">
    <property type="entry name" value="Creatinase_N"/>
</dbReference>
<keyword evidence="4" id="KW-0482">Metalloprotease</keyword>
<dbReference type="Pfam" id="PF00557">
    <property type="entry name" value="Peptidase_M24"/>
    <property type="match status" value="1"/>
</dbReference>
<dbReference type="Gene3D" id="3.40.350.10">
    <property type="entry name" value="Creatinase/prolidase N-terminal domain"/>
    <property type="match status" value="1"/>
</dbReference>
<dbReference type="PANTHER" id="PTHR46112">
    <property type="entry name" value="AMINOPEPTIDASE"/>
    <property type="match status" value="1"/>
</dbReference>
<dbReference type="Gene3D" id="3.90.230.10">
    <property type="entry name" value="Creatinase/methionine aminopeptidase superfamily"/>
    <property type="match status" value="1"/>
</dbReference>
<dbReference type="GO" id="GO:0008237">
    <property type="term" value="F:metallopeptidase activity"/>
    <property type="evidence" value="ECO:0007669"/>
    <property type="project" value="UniProtKB-KW"/>
</dbReference>
<protein>
    <submittedName>
        <fullName evidence="8">Aminopeptidase P family protein</fullName>
    </submittedName>
</protein>
<name>A0A831TC54_9BACT</name>
<dbReference type="PROSITE" id="PS00491">
    <property type="entry name" value="PROLINE_PEPTIDASE"/>
    <property type="match status" value="1"/>
</dbReference>
<dbReference type="AlphaFoldDB" id="A0A831TC54"/>
<dbReference type="Pfam" id="PF01321">
    <property type="entry name" value="Creatinase_N"/>
    <property type="match status" value="1"/>
</dbReference>
<dbReference type="InterPro" id="IPR029149">
    <property type="entry name" value="Creatin/AminoP/Spt16_N"/>
</dbReference>
<gene>
    <name evidence="8" type="ORF">ENP34_10305</name>
</gene>
<evidence type="ECO:0000256" key="2">
    <source>
        <dbReference type="ARBA" id="ARBA00022723"/>
    </source>
</evidence>
<evidence type="ECO:0000256" key="5">
    <source>
        <dbReference type="RuleBase" id="RU000590"/>
    </source>
</evidence>
<dbReference type="InterPro" id="IPR000994">
    <property type="entry name" value="Pept_M24"/>
</dbReference>
<keyword evidence="1" id="KW-0645">Protease</keyword>
<dbReference type="EMBL" id="DSIY01000242">
    <property type="protein sequence ID" value="HEG91813.1"/>
    <property type="molecule type" value="Genomic_DNA"/>
</dbReference>
<keyword evidence="2 5" id="KW-0479">Metal-binding</keyword>
<feature type="domain" description="Peptidase M24" evidence="6">
    <location>
        <begin position="160"/>
        <end position="367"/>
    </location>
</feature>
<dbReference type="GO" id="GO:0006508">
    <property type="term" value="P:proteolysis"/>
    <property type="evidence" value="ECO:0007669"/>
    <property type="project" value="UniProtKB-KW"/>
</dbReference>
<dbReference type="GO" id="GO:0004177">
    <property type="term" value="F:aminopeptidase activity"/>
    <property type="evidence" value="ECO:0007669"/>
    <property type="project" value="UniProtKB-KW"/>
</dbReference>